<dbReference type="AlphaFoldDB" id="A0A2P5BHQ4"/>
<dbReference type="Pfam" id="PF00005">
    <property type="entry name" value="ABC_tran"/>
    <property type="match status" value="2"/>
</dbReference>
<dbReference type="InterPro" id="IPR011527">
    <property type="entry name" value="ABC1_TM_dom"/>
</dbReference>
<feature type="transmembrane region" description="Helical" evidence="13">
    <location>
        <begin position="699"/>
        <end position="732"/>
    </location>
</feature>
<keyword evidence="7" id="KW-0067">ATP-binding</keyword>
<comment type="subcellular location">
    <subcellularLocation>
        <location evidence="1">Cell membrane</location>
        <topology evidence="1">Multi-pass membrane protein</topology>
    </subcellularLocation>
</comment>
<dbReference type="GO" id="GO:0005743">
    <property type="term" value="C:mitochondrial inner membrane"/>
    <property type="evidence" value="ECO:0007669"/>
    <property type="project" value="TreeGrafter"/>
</dbReference>
<evidence type="ECO:0000256" key="11">
    <source>
        <dbReference type="ARBA" id="ARBA00062948"/>
    </source>
</evidence>
<dbReference type="GO" id="GO:0005524">
    <property type="term" value="F:ATP binding"/>
    <property type="evidence" value="ECO:0007669"/>
    <property type="project" value="UniProtKB-KW"/>
</dbReference>
<feature type="domain" description="ABC transmembrane type-1" evidence="15">
    <location>
        <begin position="705"/>
        <end position="989"/>
    </location>
</feature>
<keyword evidence="8 13" id="KW-1133">Transmembrane helix</keyword>
<dbReference type="SMART" id="SM00382">
    <property type="entry name" value="AAA"/>
    <property type="match status" value="2"/>
</dbReference>
<protein>
    <submittedName>
        <fullName evidence="16">ABC transporter</fullName>
    </submittedName>
</protein>
<organism evidence="16 17">
    <name type="scientific">Parasponia andersonii</name>
    <name type="common">Sponia andersonii</name>
    <dbReference type="NCBI Taxonomy" id="3476"/>
    <lineage>
        <taxon>Eukaryota</taxon>
        <taxon>Viridiplantae</taxon>
        <taxon>Streptophyta</taxon>
        <taxon>Embryophyta</taxon>
        <taxon>Tracheophyta</taxon>
        <taxon>Spermatophyta</taxon>
        <taxon>Magnoliopsida</taxon>
        <taxon>eudicotyledons</taxon>
        <taxon>Gunneridae</taxon>
        <taxon>Pentapetalae</taxon>
        <taxon>rosids</taxon>
        <taxon>fabids</taxon>
        <taxon>Rosales</taxon>
        <taxon>Cannabaceae</taxon>
        <taxon>Parasponia</taxon>
    </lineage>
</organism>
<dbReference type="CDD" id="cd03249">
    <property type="entry name" value="ABC_MTABC3_MDL1_MDL2"/>
    <property type="match status" value="2"/>
</dbReference>
<keyword evidence="6" id="KW-0547">Nucleotide-binding</keyword>
<evidence type="ECO:0000256" key="5">
    <source>
        <dbReference type="ARBA" id="ARBA00022737"/>
    </source>
</evidence>
<evidence type="ECO:0000313" key="17">
    <source>
        <dbReference type="Proteomes" id="UP000237105"/>
    </source>
</evidence>
<feature type="transmembrane region" description="Helical" evidence="13">
    <location>
        <begin position="291"/>
        <end position="311"/>
    </location>
</feature>
<evidence type="ECO:0000256" key="7">
    <source>
        <dbReference type="ARBA" id="ARBA00022840"/>
    </source>
</evidence>
<feature type="transmembrane region" description="Helical" evidence="13">
    <location>
        <begin position="216"/>
        <end position="236"/>
    </location>
</feature>
<feature type="transmembrane region" description="Helical" evidence="13">
    <location>
        <begin position="112"/>
        <end position="133"/>
    </location>
</feature>
<keyword evidence="4 13" id="KW-0812">Transmembrane</keyword>
<feature type="transmembrane region" description="Helical" evidence="13">
    <location>
        <begin position="331"/>
        <end position="351"/>
    </location>
</feature>
<dbReference type="Proteomes" id="UP000237105">
    <property type="component" value="Unassembled WGS sequence"/>
</dbReference>
<dbReference type="SUPFAM" id="SSF52540">
    <property type="entry name" value="P-loop containing nucleoside triphosphate hydrolases"/>
    <property type="match status" value="2"/>
</dbReference>
<dbReference type="InterPro" id="IPR027417">
    <property type="entry name" value="P-loop_NTPase"/>
</dbReference>
<dbReference type="InterPro" id="IPR003593">
    <property type="entry name" value="AAA+_ATPase"/>
</dbReference>
<evidence type="ECO:0000256" key="4">
    <source>
        <dbReference type="ARBA" id="ARBA00022692"/>
    </source>
</evidence>
<keyword evidence="10" id="KW-0325">Glycoprotein</keyword>
<feature type="domain" description="ABC transmembrane type-1" evidence="15">
    <location>
        <begin position="64"/>
        <end position="352"/>
    </location>
</feature>
<feature type="transmembrane region" description="Helical" evidence="13">
    <location>
        <begin position="191"/>
        <end position="210"/>
    </location>
</feature>
<dbReference type="Pfam" id="PF00664">
    <property type="entry name" value="ABC_membrane"/>
    <property type="match status" value="2"/>
</dbReference>
<dbReference type="GO" id="GO:0016887">
    <property type="term" value="F:ATP hydrolysis activity"/>
    <property type="evidence" value="ECO:0007669"/>
    <property type="project" value="InterPro"/>
</dbReference>
<evidence type="ECO:0000256" key="3">
    <source>
        <dbReference type="ARBA" id="ARBA00022448"/>
    </source>
</evidence>
<dbReference type="FunFam" id="3.40.50.300:FF:000066">
    <property type="entry name" value="ABC transporter B family member 1"/>
    <property type="match status" value="1"/>
</dbReference>
<feature type="region of interest" description="Disordered" evidence="12">
    <location>
        <begin position="1"/>
        <end position="39"/>
    </location>
</feature>
<keyword evidence="3" id="KW-0813">Transport</keyword>
<evidence type="ECO:0000313" key="16">
    <source>
        <dbReference type="EMBL" id="PON48296.1"/>
    </source>
</evidence>
<feature type="transmembrane region" description="Helical" evidence="13">
    <location>
        <begin position="60"/>
        <end position="92"/>
    </location>
</feature>
<dbReference type="FunFam" id="3.40.50.300:FF:000205">
    <property type="entry name" value="ABC transporter B family member 4"/>
    <property type="match status" value="1"/>
</dbReference>
<reference evidence="17" key="1">
    <citation type="submission" date="2016-06" db="EMBL/GenBank/DDBJ databases">
        <title>Parallel loss of symbiosis genes in relatives of nitrogen-fixing non-legume Parasponia.</title>
        <authorList>
            <person name="Van Velzen R."/>
            <person name="Holmer R."/>
            <person name="Bu F."/>
            <person name="Rutten L."/>
            <person name="Van Zeijl A."/>
            <person name="Liu W."/>
            <person name="Santuari L."/>
            <person name="Cao Q."/>
            <person name="Sharma T."/>
            <person name="Shen D."/>
            <person name="Roswanjaya Y."/>
            <person name="Wardhani T."/>
            <person name="Kalhor M.S."/>
            <person name="Jansen J."/>
            <person name="Van den Hoogen J."/>
            <person name="Gungor B."/>
            <person name="Hartog M."/>
            <person name="Hontelez J."/>
            <person name="Verver J."/>
            <person name="Yang W.-C."/>
            <person name="Schijlen E."/>
            <person name="Repin R."/>
            <person name="Schilthuizen M."/>
            <person name="Schranz E."/>
            <person name="Heidstra R."/>
            <person name="Miyata K."/>
            <person name="Fedorova E."/>
            <person name="Kohlen W."/>
            <person name="Bisseling T."/>
            <person name="Smit S."/>
            <person name="Geurts R."/>
        </authorList>
    </citation>
    <scope>NUCLEOTIDE SEQUENCE [LARGE SCALE GENOMIC DNA]</scope>
    <source>
        <strain evidence="17">cv. WU1-14</strain>
    </source>
</reference>
<evidence type="ECO:0000259" key="14">
    <source>
        <dbReference type="PROSITE" id="PS50893"/>
    </source>
</evidence>
<keyword evidence="5" id="KW-0677">Repeat</keyword>
<dbReference type="FunFam" id="1.20.1560.10:FF:000160">
    <property type="entry name" value="ABC transporter B family member 2"/>
    <property type="match status" value="1"/>
</dbReference>
<dbReference type="CDD" id="cd18578">
    <property type="entry name" value="ABC_6TM_Pgp_ABCB1_D2_like"/>
    <property type="match status" value="1"/>
</dbReference>
<evidence type="ECO:0000256" key="6">
    <source>
        <dbReference type="ARBA" id="ARBA00022741"/>
    </source>
</evidence>
<dbReference type="Gene3D" id="1.20.1560.10">
    <property type="entry name" value="ABC transporter type 1, transmembrane domain"/>
    <property type="match status" value="2"/>
</dbReference>
<dbReference type="PANTHER" id="PTHR43394">
    <property type="entry name" value="ATP-DEPENDENT PERMEASE MDL1, MITOCHONDRIAL"/>
    <property type="match status" value="1"/>
</dbReference>
<dbReference type="InterPro" id="IPR036640">
    <property type="entry name" value="ABC1_TM_sf"/>
</dbReference>
<evidence type="ECO:0000256" key="12">
    <source>
        <dbReference type="SAM" id="MobiDB-lite"/>
    </source>
</evidence>
<dbReference type="FunFam" id="1.20.1560.10:FF:000029">
    <property type="entry name" value="ABC transporter B family member 1"/>
    <property type="match status" value="1"/>
</dbReference>
<name>A0A2P5BHQ4_PARAD</name>
<feature type="domain" description="ABC transporter" evidence="14">
    <location>
        <begin position="1022"/>
        <end position="1258"/>
    </location>
</feature>
<accession>A0A2P5BHQ4</accession>
<dbReference type="PROSITE" id="PS50929">
    <property type="entry name" value="ABC_TM1F"/>
    <property type="match status" value="2"/>
</dbReference>
<proteinExistence type="inferred from homology"/>
<dbReference type="PANTHER" id="PTHR43394:SF11">
    <property type="entry name" value="ATP-BINDING CASSETTE TRANSPORTER"/>
    <property type="match status" value="1"/>
</dbReference>
<dbReference type="InterPro" id="IPR039421">
    <property type="entry name" value="Type_1_exporter"/>
</dbReference>
<evidence type="ECO:0000256" key="13">
    <source>
        <dbReference type="SAM" id="Phobius"/>
    </source>
</evidence>
<dbReference type="SUPFAM" id="SSF90123">
    <property type="entry name" value="ABC transporter transmembrane region"/>
    <property type="match status" value="2"/>
</dbReference>
<dbReference type="Gene3D" id="3.40.50.300">
    <property type="entry name" value="P-loop containing nucleotide triphosphate hydrolases"/>
    <property type="match status" value="2"/>
</dbReference>
<evidence type="ECO:0000256" key="9">
    <source>
        <dbReference type="ARBA" id="ARBA00023136"/>
    </source>
</evidence>
<feature type="transmembrane region" description="Helical" evidence="13">
    <location>
        <begin position="967"/>
        <end position="984"/>
    </location>
</feature>
<evidence type="ECO:0000256" key="1">
    <source>
        <dbReference type="ARBA" id="ARBA00004651"/>
    </source>
</evidence>
<dbReference type="OrthoDB" id="6500128at2759"/>
<gene>
    <name evidence="16" type="primary">PanPGP2</name>
    <name evidence="16" type="ORF">PanWU01x14_238250</name>
</gene>
<dbReference type="STRING" id="3476.A0A2P5BHQ4"/>
<dbReference type="CDD" id="cd18577">
    <property type="entry name" value="ABC_6TM_Pgp_ABCB1_D1_like"/>
    <property type="match status" value="1"/>
</dbReference>
<comment type="caution">
    <text evidence="16">The sequence shown here is derived from an EMBL/GenBank/DDBJ whole genome shotgun (WGS) entry which is preliminary data.</text>
</comment>
<evidence type="ECO:0000256" key="10">
    <source>
        <dbReference type="ARBA" id="ARBA00023180"/>
    </source>
</evidence>
<dbReference type="InterPro" id="IPR017871">
    <property type="entry name" value="ABC_transporter-like_CS"/>
</dbReference>
<dbReference type="GO" id="GO:0015421">
    <property type="term" value="F:ABC-type oligopeptide transporter activity"/>
    <property type="evidence" value="ECO:0007669"/>
    <property type="project" value="TreeGrafter"/>
</dbReference>
<dbReference type="EMBL" id="JXTB01000279">
    <property type="protein sequence ID" value="PON48296.1"/>
    <property type="molecule type" value="Genomic_DNA"/>
</dbReference>
<keyword evidence="17" id="KW-1185">Reference proteome</keyword>
<dbReference type="PROSITE" id="PS00211">
    <property type="entry name" value="ABC_TRANSPORTER_1"/>
    <property type="match status" value="2"/>
</dbReference>
<feature type="transmembrane region" description="Helical" evidence="13">
    <location>
        <begin position="744"/>
        <end position="766"/>
    </location>
</feature>
<keyword evidence="9 13" id="KW-0472">Membrane</keyword>
<feature type="transmembrane region" description="Helical" evidence="13">
    <location>
        <begin position="824"/>
        <end position="842"/>
    </location>
</feature>
<comment type="similarity">
    <text evidence="2">Belongs to the ABC transporter superfamily. ABCB family. Multidrug resistance exporter (TC 3.A.1.201) subfamily.</text>
</comment>
<evidence type="ECO:0000259" key="15">
    <source>
        <dbReference type="PROSITE" id="PS50929"/>
    </source>
</evidence>
<feature type="transmembrane region" description="Helical" evidence="13">
    <location>
        <begin position="926"/>
        <end position="947"/>
    </location>
</feature>
<comment type="subunit">
    <text evidence="11">Interacts with 1-naphthylphthalamic acid (NPA).</text>
</comment>
<feature type="compositionally biased region" description="Basic and acidic residues" evidence="12">
    <location>
        <begin position="14"/>
        <end position="27"/>
    </location>
</feature>
<sequence length="1264" mass="138635">MAPPESYSGNGEMDGGKKTKKISKDYGDDQDQENSNNNNIKKQNKVSLLKLFKFADLYDYVLMAIGSVGAIIHGASVPIFFIFFGKLINIIGLAYLFPKEASHKVAKYSLDFVYLSIAILFSSWTEVACWMHTGERQAAKMRMAYLSAMLSQDISLFDTEASTGEVISAITSDIIVVQDALSEKVGNFMHYMSRFLVGFIVGFARVWQISLVTLSIVPLIALAGGVYAYIATGLIARVRKSYVKAGEIAEEVIGNVRTVQAFAGEEKAVRLYTSALSHTYKYGRKAGLAKGLGLGFMHCTLFLSWALLVWYVSVVVHKSIANGGESFTTMLNVVIAGLSLGQAALDISAFVRAKAAAYPIFAMIERNTRSKSSAMSGRKLDKLEGHIQFNNVSFSYPSRPDVTIFNKFSLEIPSGKIVALVGGSGSGKSTVISLIERFYEPISGEILLDGTNIRELDLKWLRQQIGLVNQEPALFATSIRENILYGKDEATLEEITRAAKLSEAISFINNLPDRFETQVGERGIQLSGGQKQRIAISRAIVKNPSILLLDEATSALDAESEKSVQEALDRVMLGRTTVVVAHRLSTIRNADVIAVVQEGKIVETGCHEELFSNPNSVYSSLVQLQEAAPLQRIPSVGPNLGRPPSIKYSRELSRTTTSFGASFRSDKESISRMGADGAETVKTTHVSAKRLYSMIGPDWLYGVCGTFCAFIAGAQMPLFALGISHALVSYYMDWDTTKHEVKKISLLFCVGAVITVIVHGIEHLCFGTMGERLTLRVREKMFSAMLRNEIGWFDDTNNTSSMLSSRLESDATLLRTIVVDRSTILLQNVGLVVASFIIAFLLNWRITLVVLATYPLVISGHISEKLFMQGYGGNLSKAYLKANMLAGEAVSNIRTVAAFCAEEKVRDLYARELVEPSRRSFTRGQIAGIFYGVSQFFIFSSYGLALWYGSVLMGQELSSFKSVMKSFMVLIVTALAMGETLALAPDLLKGNQMVASVFEVLDRKTEVSGDTGEDLKSVDGTIELRGVQFCYPSRPEVVIFKDFNLKVRSGKSMALVGQSGSGKSSVLSLILRFYDPTSGKVLIDGKDIKKLKLKSLRKHIGLVQQEPALFATSIYENILYGKEGASESEVIEAAKLANAHSFISALPEGYSTKVGERGVQLSGGQRQRVAIARAVLKNPEILLLDEATSALDVESERVVQQAIDRLMKNRTTVMVAHRLSTIKNADQISVIQDGKIIEQGTHSTLVENKNGAYYKLINIQQQQQ</sequence>
<dbReference type="InterPro" id="IPR003439">
    <property type="entry name" value="ABC_transporter-like_ATP-bd"/>
</dbReference>
<feature type="domain" description="ABC transporter" evidence="14">
    <location>
        <begin position="387"/>
        <end position="623"/>
    </location>
</feature>
<evidence type="ECO:0000256" key="8">
    <source>
        <dbReference type="ARBA" id="ARBA00022989"/>
    </source>
</evidence>
<dbReference type="PROSITE" id="PS50893">
    <property type="entry name" value="ABC_TRANSPORTER_2"/>
    <property type="match status" value="2"/>
</dbReference>
<dbReference type="GO" id="GO:0005886">
    <property type="term" value="C:plasma membrane"/>
    <property type="evidence" value="ECO:0007669"/>
    <property type="project" value="UniProtKB-SubCell"/>
</dbReference>
<evidence type="ECO:0000256" key="2">
    <source>
        <dbReference type="ARBA" id="ARBA00007577"/>
    </source>
</evidence>
<dbReference type="GO" id="GO:0090374">
    <property type="term" value="P:oligopeptide export from mitochondrion"/>
    <property type="evidence" value="ECO:0007669"/>
    <property type="project" value="TreeGrafter"/>
</dbReference>